<dbReference type="GeneID" id="83015004"/>
<dbReference type="Proteomes" id="UP000284178">
    <property type="component" value="Unassembled WGS sequence"/>
</dbReference>
<proteinExistence type="predicted"/>
<feature type="transmembrane region" description="Helical" evidence="1">
    <location>
        <begin position="38"/>
        <end position="62"/>
    </location>
</feature>
<sequence>MGMVIGMTIIGLPLSCLIAGFLTRGIRRRKNLTKLRKGLIWVWASYALLVFFATVGVDLLILGPAAFHPPVHLINVVPFVWIQETYQMGFARMIEQLLLNIVMFVPLGFLTPVCFPKFRPLRPCLLSLTGYSLTIEILQFFIGRSADIDDLIMNTLGGILGWLIFCAVRRTQRGREKLLKDFSE</sequence>
<evidence type="ECO:0000313" key="4">
    <source>
        <dbReference type="Proteomes" id="UP000284178"/>
    </source>
</evidence>
<organism evidence="3 4">
    <name type="scientific">Holdemania filiformis</name>
    <dbReference type="NCBI Taxonomy" id="61171"/>
    <lineage>
        <taxon>Bacteria</taxon>
        <taxon>Bacillati</taxon>
        <taxon>Bacillota</taxon>
        <taxon>Erysipelotrichia</taxon>
        <taxon>Erysipelotrichales</taxon>
        <taxon>Erysipelotrichaceae</taxon>
        <taxon>Holdemania</taxon>
    </lineage>
</organism>
<dbReference type="PANTHER" id="PTHR36834">
    <property type="entry name" value="MEMBRANE PROTEIN-RELATED"/>
    <property type="match status" value="1"/>
</dbReference>
<accession>A0A412G3D2</accession>
<evidence type="ECO:0000256" key="1">
    <source>
        <dbReference type="SAM" id="Phobius"/>
    </source>
</evidence>
<feature type="transmembrane region" description="Helical" evidence="1">
    <location>
        <begin position="97"/>
        <end position="115"/>
    </location>
</feature>
<evidence type="ECO:0000259" key="2">
    <source>
        <dbReference type="Pfam" id="PF04892"/>
    </source>
</evidence>
<dbReference type="PANTHER" id="PTHR36834:SF1">
    <property type="entry name" value="INTEGRAL MEMBRANE PROTEIN"/>
    <property type="match status" value="1"/>
</dbReference>
<dbReference type="RefSeq" id="WP_117894516.1">
    <property type="nucleotide sequence ID" value="NZ_CABJCV010000006.1"/>
</dbReference>
<dbReference type="Pfam" id="PF04892">
    <property type="entry name" value="VanZ"/>
    <property type="match status" value="1"/>
</dbReference>
<keyword evidence="1" id="KW-0812">Transmembrane</keyword>
<keyword evidence="4" id="KW-1185">Reference proteome</keyword>
<keyword evidence="1" id="KW-0472">Membrane</keyword>
<comment type="caution">
    <text evidence="3">The sequence shown here is derived from an EMBL/GenBank/DDBJ whole genome shotgun (WGS) entry which is preliminary data.</text>
</comment>
<dbReference type="InterPro" id="IPR053150">
    <property type="entry name" value="Teicoplanin_resist-assoc"/>
</dbReference>
<name>A0A412G3D2_9FIRM</name>
<feature type="transmembrane region" description="Helical" evidence="1">
    <location>
        <begin position="151"/>
        <end position="168"/>
    </location>
</feature>
<dbReference type="EMBL" id="QRUP01000006">
    <property type="protein sequence ID" value="RGR75020.1"/>
    <property type="molecule type" value="Genomic_DNA"/>
</dbReference>
<protein>
    <submittedName>
        <fullName evidence="3">VanZ family protein</fullName>
    </submittedName>
</protein>
<feature type="domain" description="VanZ-like" evidence="2">
    <location>
        <begin position="69"/>
        <end position="167"/>
    </location>
</feature>
<feature type="transmembrane region" description="Helical" evidence="1">
    <location>
        <begin position="6"/>
        <end position="26"/>
    </location>
</feature>
<reference evidence="3 4" key="1">
    <citation type="submission" date="2018-08" db="EMBL/GenBank/DDBJ databases">
        <title>A genome reference for cultivated species of the human gut microbiota.</title>
        <authorList>
            <person name="Zou Y."/>
            <person name="Xue W."/>
            <person name="Luo G."/>
        </authorList>
    </citation>
    <scope>NUCLEOTIDE SEQUENCE [LARGE SCALE GENOMIC DNA]</scope>
    <source>
        <strain evidence="3 4">AF24-29</strain>
    </source>
</reference>
<evidence type="ECO:0000313" key="3">
    <source>
        <dbReference type="EMBL" id="RGR75020.1"/>
    </source>
</evidence>
<feature type="transmembrane region" description="Helical" evidence="1">
    <location>
        <begin position="124"/>
        <end position="145"/>
    </location>
</feature>
<dbReference type="AlphaFoldDB" id="A0A412G3D2"/>
<dbReference type="InterPro" id="IPR006976">
    <property type="entry name" value="VanZ-like"/>
</dbReference>
<keyword evidence="1" id="KW-1133">Transmembrane helix</keyword>
<gene>
    <name evidence="3" type="ORF">DWY25_06245</name>
</gene>